<proteinExistence type="inferred from homology"/>
<evidence type="ECO:0000256" key="3">
    <source>
        <dbReference type="ARBA" id="ARBA00022792"/>
    </source>
</evidence>
<evidence type="ECO:0000256" key="6">
    <source>
        <dbReference type="ARBA" id="ARBA00023136"/>
    </source>
</evidence>
<keyword evidence="6" id="KW-0472">Membrane</keyword>
<evidence type="ECO:0000256" key="2">
    <source>
        <dbReference type="ARBA" id="ARBA00022692"/>
    </source>
</evidence>
<evidence type="ECO:0000256" key="8">
    <source>
        <dbReference type="ARBA" id="ARBA00039469"/>
    </source>
</evidence>
<comment type="subcellular location">
    <subcellularLocation>
        <location evidence="1">Mitochondrion inner membrane</location>
        <topology evidence="1">Multi-pass membrane protein</topology>
    </subcellularLocation>
</comment>
<evidence type="ECO:0000256" key="5">
    <source>
        <dbReference type="ARBA" id="ARBA00023128"/>
    </source>
</evidence>
<dbReference type="InterPro" id="IPR009801">
    <property type="entry name" value="TMEM126"/>
</dbReference>
<keyword evidence="12" id="KW-1185">Reference proteome</keyword>
<evidence type="ECO:0000313" key="11">
    <source>
        <dbReference type="Ensembl" id="ENSOANP00000020870.4"/>
    </source>
</evidence>
<accession>F6Z8Z8</accession>
<organism evidence="11 12">
    <name type="scientific">Ornithorhynchus anatinus</name>
    <name type="common">Duckbill platypus</name>
    <dbReference type="NCBI Taxonomy" id="9258"/>
    <lineage>
        <taxon>Eukaryota</taxon>
        <taxon>Metazoa</taxon>
        <taxon>Chordata</taxon>
        <taxon>Craniata</taxon>
        <taxon>Vertebrata</taxon>
        <taxon>Euteleostomi</taxon>
        <taxon>Mammalia</taxon>
        <taxon>Monotremata</taxon>
        <taxon>Ornithorhynchidae</taxon>
        <taxon>Ornithorhynchus</taxon>
    </lineage>
</organism>
<dbReference type="PANTHER" id="PTHR16296:SF4">
    <property type="entry name" value="TRANSMEMBRANE PROTEIN 126A"/>
    <property type="match status" value="1"/>
</dbReference>
<comment type="similarity">
    <text evidence="7">Belongs to the TMEM126 family.</text>
</comment>
<name>F6Z8Z8_ORNAN</name>
<evidence type="ECO:0000256" key="9">
    <source>
        <dbReference type="ARBA" id="ARBA00044764"/>
    </source>
</evidence>
<evidence type="ECO:0000256" key="10">
    <source>
        <dbReference type="ARBA" id="ARBA00045919"/>
    </source>
</evidence>
<evidence type="ECO:0000256" key="7">
    <source>
        <dbReference type="ARBA" id="ARBA00038018"/>
    </source>
</evidence>
<comment type="function">
    <text evidence="10">Protein required for the cotranslational protein quality control in the inner membrane of the mitochondria. Associates with newly synthesized polypeptides and may act as a chaperone that cooperates with OXA1L for the insertion of newly synthesized mitochondrial proteins into the inner membrane. Required for the assembly of the ND4 module of mitochondrial complex I.</text>
</comment>
<dbReference type="GeneTree" id="ENSGT00520000055616"/>
<evidence type="ECO:0000256" key="4">
    <source>
        <dbReference type="ARBA" id="ARBA00022989"/>
    </source>
</evidence>
<sequence>MAVLPFLTTTVTYQTFVTDPLNLGLLNCETCTTIRSGLVGLLVGGLYPVALALPINGALAAIYHTSPLPQRGNILNYWITLSKPVFRKMLFPVLLQTAFAFYLGSRQYGIFIKALQLPEPGVDEKKSH</sequence>
<gene>
    <name evidence="11" type="primary">TMEM126A</name>
</gene>
<reference evidence="11 12" key="1">
    <citation type="journal article" date="2008" name="Nature">
        <title>Genome analysis of the platypus reveals unique signatures of evolution.</title>
        <authorList>
            <person name="Warren W.C."/>
            <person name="Hillier L.W."/>
            <person name="Marshall Graves J.A."/>
            <person name="Birney E."/>
            <person name="Ponting C.P."/>
            <person name="Grutzner F."/>
            <person name="Belov K."/>
            <person name="Miller W."/>
            <person name="Clarke L."/>
            <person name="Chinwalla A.T."/>
            <person name="Yang S.P."/>
            <person name="Heger A."/>
            <person name="Locke D.P."/>
            <person name="Miethke P."/>
            <person name="Waters P.D."/>
            <person name="Veyrunes F."/>
            <person name="Fulton L."/>
            <person name="Fulton B."/>
            <person name="Graves T."/>
            <person name="Wallis J."/>
            <person name="Puente X.S."/>
            <person name="Lopez-Otin C."/>
            <person name="Ordonez G.R."/>
            <person name="Eichler E.E."/>
            <person name="Chen L."/>
            <person name="Cheng Z."/>
            <person name="Deakin J.E."/>
            <person name="Alsop A."/>
            <person name="Thompson K."/>
            <person name="Kirby P."/>
            <person name="Papenfuss A.T."/>
            <person name="Wakefield M.J."/>
            <person name="Olender T."/>
            <person name="Lancet D."/>
            <person name="Huttley G.A."/>
            <person name="Smit A.F."/>
            <person name="Pask A."/>
            <person name="Temple-Smith P."/>
            <person name="Batzer M.A."/>
            <person name="Walker J.A."/>
            <person name="Konkel M.K."/>
            <person name="Harris R.S."/>
            <person name="Whittington C.M."/>
            <person name="Wong E.S."/>
            <person name="Gemmell N.J."/>
            <person name="Buschiazzo E."/>
            <person name="Vargas Jentzsch I.M."/>
            <person name="Merkel A."/>
            <person name="Schmitz J."/>
            <person name="Zemann A."/>
            <person name="Churakov G."/>
            <person name="Kriegs J.O."/>
            <person name="Brosius J."/>
            <person name="Murchison E.P."/>
            <person name="Sachidanandam R."/>
            <person name="Smith C."/>
            <person name="Hannon G.J."/>
            <person name="Tsend-Ayush E."/>
            <person name="McMillan D."/>
            <person name="Attenborough R."/>
            <person name="Rens W."/>
            <person name="Ferguson-Smith M."/>
            <person name="Lefevre C.M."/>
            <person name="Sharp J.A."/>
            <person name="Nicholas K.R."/>
            <person name="Ray D.A."/>
            <person name="Kube M."/>
            <person name="Reinhardt R."/>
            <person name="Pringle T.H."/>
            <person name="Taylor J."/>
            <person name="Jones R.C."/>
            <person name="Nixon B."/>
            <person name="Dacheux J.L."/>
            <person name="Niwa H."/>
            <person name="Sekita Y."/>
            <person name="Huang X."/>
            <person name="Stark A."/>
            <person name="Kheradpour P."/>
            <person name="Kellis M."/>
            <person name="Flicek P."/>
            <person name="Chen Y."/>
            <person name="Webber C."/>
            <person name="Hardison R."/>
            <person name="Nelson J."/>
            <person name="Hallsworth-Pepin K."/>
            <person name="Delehaunty K."/>
            <person name="Markovic C."/>
            <person name="Minx P."/>
            <person name="Feng Y."/>
            <person name="Kremitzki C."/>
            <person name="Mitreva M."/>
            <person name="Glasscock J."/>
            <person name="Wylie T."/>
            <person name="Wohldmann P."/>
            <person name="Thiru P."/>
            <person name="Nhan M.N."/>
            <person name="Pohl C.S."/>
            <person name="Smith S.M."/>
            <person name="Hou S."/>
            <person name="Nefedov M."/>
            <person name="de Jong P.J."/>
            <person name="Renfree M.B."/>
            <person name="Mardis E.R."/>
            <person name="Wilson R.K."/>
        </authorList>
    </citation>
    <scope>NUCLEOTIDE SEQUENCE [LARGE SCALE GENOMIC DNA]</scope>
    <source>
        <strain evidence="11 12">Glennie</strain>
    </source>
</reference>
<dbReference type="GO" id="GO:0005743">
    <property type="term" value="C:mitochondrial inner membrane"/>
    <property type="evidence" value="ECO:0007669"/>
    <property type="project" value="UniProtKB-SubCell"/>
</dbReference>
<dbReference type="Proteomes" id="UP000002279">
    <property type="component" value="Chromosome 20"/>
</dbReference>
<dbReference type="Ensembl" id="ENSOANT00000020873.3">
    <property type="protein sequence ID" value="ENSOANP00000020870.4"/>
    <property type="gene ID" value="ENSOANG00000013209.3"/>
</dbReference>
<dbReference type="Pfam" id="PF07114">
    <property type="entry name" value="TMEM126"/>
    <property type="match status" value="1"/>
</dbReference>
<dbReference type="FunCoup" id="F6Z8Z8">
    <property type="interactions" value="1118"/>
</dbReference>
<evidence type="ECO:0000313" key="12">
    <source>
        <dbReference type="Proteomes" id="UP000002279"/>
    </source>
</evidence>
<protein>
    <recommendedName>
        <fullName evidence="8">Transmembrane protein 126A</fullName>
    </recommendedName>
</protein>
<reference evidence="11" key="2">
    <citation type="submission" date="2025-08" db="UniProtKB">
        <authorList>
            <consortium name="Ensembl"/>
        </authorList>
    </citation>
    <scope>IDENTIFICATION</scope>
    <source>
        <strain evidence="11">Glennie</strain>
    </source>
</reference>
<keyword evidence="2" id="KW-0812">Transmembrane</keyword>
<evidence type="ECO:0000256" key="1">
    <source>
        <dbReference type="ARBA" id="ARBA00004448"/>
    </source>
</evidence>
<keyword evidence="5" id="KW-0496">Mitochondrion</keyword>
<dbReference type="STRING" id="9258.ENSOANP00000020870"/>
<dbReference type="eggNOG" id="ENOG502RYF0">
    <property type="taxonomic scope" value="Eukaryota"/>
</dbReference>
<dbReference type="AlphaFoldDB" id="F6Z8Z8"/>
<keyword evidence="4" id="KW-1133">Transmembrane helix</keyword>
<comment type="subunit">
    <text evidence="9">Interacts with OXA1L; promoting cotranslational quality control in mitochondria.</text>
</comment>
<dbReference type="Bgee" id="ENSOANG00000013209">
    <property type="expression patterns" value="Expressed in heart and 8 other cell types or tissues"/>
</dbReference>
<dbReference type="HOGENOM" id="CLU_105475_0_0_1"/>
<dbReference type="InParanoid" id="F6Z8Z8"/>
<reference evidence="11" key="3">
    <citation type="submission" date="2025-09" db="UniProtKB">
        <authorList>
            <consortium name="Ensembl"/>
        </authorList>
    </citation>
    <scope>IDENTIFICATION</scope>
    <source>
        <strain evidence="11">Glennie</strain>
    </source>
</reference>
<dbReference type="OMA" id="EVEXEIV"/>
<dbReference type="PANTHER" id="PTHR16296">
    <property type="entry name" value="UNCHARACTERIZED HYPOTHALAMUS PROTEIN HT007"/>
    <property type="match status" value="1"/>
</dbReference>
<keyword evidence="3" id="KW-0999">Mitochondrion inner membrane</keyword>